<keyword evidence="3" id="KW-0472">Membrane</keyword>
<evidence type="ECO:0000259" key="4">
    <source>
        <dbReference type="Pfam" id="PF13962"/>
    </source>
</evidence>
<evidence type="ECO:0000313" key="6">
    <source>
        <dbReference type="Proteomes" id="UP000634136"/>
    </source>
</evidence>
<proteinExistence type="predicted"/>
<feature type="transmembrane region" description="Helical" evidence="3">
    <location>
        <begin position="589"/>
        <end position="610"/>
    </location>
</feature>
<reference evidence="5" key="1">
    <citation type="submission" date="2020-09" db="EMBL/GenBank/DDBJ databases">
        <title>Genome-Enabled Discovery of Anthraquinone Biosynthesis in Senna tora.</title>
        <authorList>
            <person name="Kang S.-H."/>
            <person name="Pandey R.P."/>
            <person name="Lee C.-M."/>
            <person name="Sim J.-S."/>
            <person name="Jeong J.-T."/>
            <person name="Choi B.-S."/>
            <person name="Jung M."/>
            <person name="Ginzburg D."/>
            <person name="Zhao K."/>
            <person name="Won S.Y."/>
            <person name="Oh T.-J."/>
            <person name="Yu Y."/>
            <person name="Kim N.-H."/>
            <person name="Lee O.R."/>
            <person name="Lee T.-H."/>
            <person name="Bashyal P."/>
            <person name="Kim T.-S."/>
            <person name="Lee W.-H."/>
            <person name="Kawkins C."/>
            <person name="Kim C.-K."/>
            <person name="Kim J.S."/>
            <person name="Ahn B.O."/>
            <person name="Rhee S.Y."/>
            <person name="Sohng J.K."/>
        </authorList>
    </citation>
    <scope>NUCLEOTIDE SEQUENCE</scope>
    <source>
        <tissue evidence="5">Leaf</tissue>
    </source>
</reference>
<dbReference type="PANTHER" id="PTHR24177">
    <property type="entry name" value="CASKIN"/>
    <property type="match status" value="1"/>
</dbReference>
<feature type="transmembrane region" description="Helical" evidence="3">
    <location>
        <begin position="555"/>
        <end position="577"/>
    </location>
</feature>
<evidence type="ECO:0000256" key="2">
    <source>
        <dbReference type="SAM" id="Coils"/>
    </source>
</evidence>
<dbReference type="GO" id="GO:0005886">
    <property type="term" value="C:plasma membrane"/>
    <property type="evidence" value="ECO:0007669"/>
    <property type="project" value="UniProtKB-SubCell"/>
</dbReference>
<evidence type="ECO:0000256" key="1">
    <source>
        <dbReference type="ARBA" id="ARBA00004413"/>
    </source>
</evidence>
<sequence>MENKEIDIKGMTPKFSERIQRAQNHYYSENWSAFKKVFEEDKKDLLEEFDLFGNTAIHVATHSNNPLLLRHLLQMLLPEDRWNALRKKNCQSNTILHEIAMQDEVEMVDVVLEFDRKNIVEEAAMSSSLLKAKNQKGETPLFRAAKFGKLEMVKQMVKYVDDEGDMEVHLHSKNQNILHACVLGYFFVLPEERNEILEGYNNTFDLFAQKRDLESGHQDDAQPPTSVSSTVDDFRRRKSKYELAYRLAELLVKNDYSWQKSYNHLIGKARIKLPPILYNVSKRKEQYEREKKIEHQLEDERKKKKLQLEGHEDNNHIGKAKKYFQYSPLLIAASYGIIEIVELFLKNHPESINHVSDDGHNILHMAVKHRQLKIFKFLQKKSEFHTLASQISSKTKNTILHQVARTDFYRPPELPGAAFQLQSELKWYKRVKKVIPSDLIMHCDGDYLTAGDILDIMHYNMLKEAQSWIKETAQSCSTVAVLVATVVFAAAYTIPGGTDKGAAVLFRSPVFLFFTTMDIVALSLSLASVVMFLSILSSPFELWDFHKSLPIRLRIGFAFLFGSLTTTMLAFIATVLITIKLQWKNWTSTLIYGVAFFPVTIFALIEFPLYTKLPNLLMKMCKKVMKTVRIYKVIKFFTRKKLVKGKYP</sequence>
<gene>
    <name evidence="5" type="ORF">G2W53_002882</name>
</gene>
<dbReference type="InterPro" id="IPR036770">
    <property type="entry name" value="Ankyrin_rpt-contain_sf"/>
</dbReference>
<keyword evidence="3" id="KW-0812">Transmembrane</keyword>
<dbReference type="InterPro" id="IPR002110">
    <property type="entry name" value="Ankyrin_rpt"/>
</dbReference>
<dbReference type="InterPro" id="IPR026961">
    <property type="entry name" value="PGG_dom"/>
</dbReference>
<dbReference type="Proteomes" id="UP000634136">
    <property type="component" value="Unassembled WGS sequence"/>
</dbReference>
<dbReference type="Pfam" id="PF13962">
    <property type="entry name" value="PGG"/>
    <property type="match status" value="1"/>
</dbReference>
<protein>
    <submittedName>
        <fullName evidence="5">Ankyrin repeat-containing protein ITN1-like</fullName>
    </submittedName>
</protein>
<evidence type="ECO:0000256" key="3">
    <source>
        <dbReference type="SAM" id="Phobius"/>
    </source>
</evidence>
<organism evidence="5 6">
    <name type="scientific">Senna tora</name>
    <dbReference type="NCBI Taxonomy" id="362788"/>
    <lineage>
        <taxon>Eukaryota</taxon>
        <taxon>Viridiplantae</taxon>
        <taxon>Streptophyta</taxon>
        <taxon>Embryophyta</taxon>
        <taxon>Tracheophyta</taxon>
        <taxon>Spermatophyta</taxon>
        <taxon>Magnoliopsida</taxon>
        <taxon>eudicotyledons</taxon>
        <taxon>Gunneridae</taxon>
        <taxon>Pentapetalae</taxon>
        <taxon>rosids</taxon>
        <taxon>fabids</taxon>
        <taxon>Fabales</taxon>
        <taxon>Fabaceae</taxon>
        <taxon>Caesalpinioideae</taxon>
        <taxon>Cassia clade</taxon>
        <taxon>Senna</taxon>
    </lineage>
</organism>
<keyword evidence="2" id="KW-0175">Coiled coil</keyword>
<feature type="transmembrane region" description="Helical" evidence="3">
    <location>
        <begin position="510"/>
        <end position="535"/>
    </location>
</feature>
<dbReference type="OrthoDB" id="1417208at2759"/>
<comment type="subcellular location">
    <subcellularLocation>
        <location evidence="1">Cell membrane</location>
        <topology evidence="1">Peripheral membrane protein</topology>
        <orientation evidence="1">Cytoplasmic side</orientation>
    </subcellularLocation>
</comment>
<keyword evidence="3" id="KW-1133">Transmembrane helix</keyword>
<name>A0A835CFT7_9FABA</name>
<dbReference type="EMBL" id="JAAIUW010000002">
    <property type="protein sequence ID" value="KAF7840584.1"/>
    <property type="molecule type" value="Genomic_DNA"/>
</dbReference>
<dbReference type="SMART" id="SM00248">
    <property type="entry name" value="ANK"/>
    <property type="match status" value="5"/>
</dbReference>
<evidence type="ECO:0000313" key="5">
    <source>
        <dbReference type="EMBL" id="KAF7840584.1"/>
    </source>
</evidence>
<dbReference type="SUPFAM" id="SSF48403">
    <property type="entry name" value="Ankyrin repeat"/>
    <property type="match status" value="1"/>
</dbReference>
<feature type="domain" description="PGG" evidence="4">
    <location>
        <begin position="467"/>
        <end position="577"/>
    </location>
</feature>
<accession>A0A835CFT7</accession>
<comment type="caution">
    <text evidence="5">The sequence shown here is derived from an EMBL/GenBank/DDBJ whole genome shotgun (WGS) entry which is preliminary data.</text>
</comment>
<dbReference type="Gene3D" id="1.25.40.20">
    <property type="entry name" value="Ankyrin repeat-containing domain"/>
    <property type="match status" value="2"/>
</dbReference>
<dbReference type="AlphaFoldDB" id="A0A835CFT7"/>
<dbReference type="PANTHER" id="PTHR24177:SF215">
    <property type="entry name" value="PGG DOMAIN-CONTAINING PROTEIN"/>
    <property type="match status" value="1"/>
</dbReference>
<feature type="coiled-coil region" evidence="2">
    <location>
        <begin position="283"/>
        <end position="314"/>
    </location>
</feature>
<dbReference type="Pfam" id="PF12796">
    <property type="entry name" value="Ank_2"/>
    <property type="match status" value="1"/>
</dbReference>
<keyword evidence="6" id="KW-1185">Reference proteome</keyword>